<protein>
    <submittedName>
        <fullName evidence="1">6778_t:CDS:1</fullName>
    </submittedName>
</protein>
<keyword evidence="2" id="KW-1185">Reference proteome</keyword>
<accession>A0ACA9PED5</accession>
<organism evidence="1 2">
    <name type="scientific">Scutellospora calospora</name>
    <dbReference type="NCBI Taxonomy" id="85575"/>
    <lineage>
        <taxon>Eukaryota</taxon>
        <taxon>Fungi</taxon>
        <taxon>Fungi incertae sedis</taxon>
        <taxon>Mucoromycota</taxon>
        <taxon>Glomeromycotina</taxon>
        <taxon>Glomeromycetes</taxon>
        <taxon>Diversisporales</taxon>
        <taxon>Gigasporaceae</taxon>
        <taxon>Scutellospora</taxon>
    </lineage>
</organism>
<evidence type="ECO:0000313" key="1">
    <source>
        <dbReference type="EMBL" id="CAG8705696.1"/>
    </source>
</evidence>
<dbReference type="EMBL" id="CAJVPM010041249">
    <property type="protein sequence ID" value="CAG8705696.1"/>
    <property type="molecule type" value="Genomic_DNA"/>
</dbReference>
<feature type="non-terminal residue" evidence="1">
    <location>
        <position position="73"/>
    </location>
</feature>
<proteinExistence type="predicted"/>
<reference evidence="1" key="1">
    <citation type="submission" date="2021-06" db="EMBL/GenBank/DDBJ databases">
        <authorList>
            <person name="Kallberg Y."/>
            <person name="Tangrot J."/>
            <person name="Rosling A."/>
        </authorList>
    </citation>
    <scope>NUCLEOTIDE SEQUENCE</scope>
    <source>
        <strain evidence="1">AU212A</strain>
    </source>
</reference>
<comment type="caution">
    <text evidence="1">The sequence shown here is derived from an EMBL/GenBank/DDBJ whole genome shotgun (WGS) entry which is preliminary data.</text>
</comment>
<name>A0ACA9PED5_9GLOM</name>
<gene>
    <name evidence="1" type="ORF">SCALOS_LOCUS10671</name>
</gene>
<evidence type="ECO:0000313" key="2">
    <source>
        <dbReference type="Proteomes" id="UP000789860"/>
    </source>
</evidence>
<sequence length="73" mass="8156">MAKNLFKLFFLALFLGIINFSVNVESYSSDRSTCKVPNCFCAGTTPPGNLNINDVPLFFELTFDDAVQDRTIN</sequence>
<dbReference type="Proteomes" id="UP000789860">
    <property type="component" value="Unassembled WGS sequence"/>
</dbReference>